<dbReference type="KEGG" id="vhl:BME96_01050"/>
<dbReference type="GeneID" id="71512964"/>
<protein>
    <recommendedName>
        <fullName evidence="4">DUF948 domain-containing protein</fullName>
    </recommendedName>
</protein>
<accession>A0AAC9IZP7</accession>
<dbReference type="PANTHER" id="PTHR40070:SF1">
    <property type="entry name" value="UPF0478 PROTEIN YTXG"/>
    <property type="match status" value="1"/>
</dbReference>
<dbReference type="InterPro" id="IPR009293">
    <property type="entry name" value="UPF0478"/>
</dbReference>
<dbReference type="Pfam" id="PF06103">
    <property type="entry name" value="DUF948"/>
    <property type="match status" value="1"/>
</dbReference>
<keyword evidence="1" id="KW-0812">Transmembrane</keyword>
<reference evidence="2 3" key="1">
    <citation type="submission" date="2016-11" db="EMBL/GenBank/DDBJ databases">
        <title>Complete genome sequencing of Virgibacillus halodenitrificans PDB-F2.</title>
        <authorList>
            <person name="Sun Z."/>
            <person name="Zhou Y."/>
            <person name="Li H."/>
        </authorList>
    </citation>
    <scope>NUCLEOTIDE SEQUENCE [LARGE SCALE GENOMIC DNA]</scope>
    <source>
        <strain evidence="2 3">PDB-F2</strain>
    </source>
</reference>
<evidence type="ECO:0000313" key="2">
    <source>
        <dbReference type="EMBL" id="APC46874.1"/>
    </source>
</evidence>
<evidence type="ECO:0000313" key="3">
    <source>
        <dbReference type="Proteomes" id="UP000182945"/>
    </source>
</evidence>
<keyword evidence="1" id="KW-0472">Membrane</keyword>
<keyword evidence="1" id="KW-1133">Transmembrane helix</keyword>
<gene>
    <name evidence="2" type="ORF">BME96_01050</name>
</gene>
<dbReference type="PANTHER" id="PTHR40070">
    <property type="entry name" value="UPF0478 PROTEIN YTXG"/>
    <property type="match status" value="1"/>
</dbReference>
<dbReference type="RefSeq" id="WP_060681700.1">
    <property type="nucleotide sequence ID" value="NZ_CP017962.1"/>
</dbReference>
<dbReference type="Proteomes" id="UP000182945">
    <property type="component" value="Chromosome"/>
</dbReference>
<feature type="transmembrane region" description="Helical" evidence="1">
    <location>
        <begin position="6"/>
        <end position="23"/>
    </location>
</feature>
<dbReference type="AlphaFoldDB" id="A0AAC9IZP7"/>
<organism evidence="2 3">
    <name type="scientific">Virgibacillus halodenitrificans</name>
    <name type="common">Bacillus halodenitrificans</name>
    <dbReference type="NCBI Taxonomy" id="1482"/>
    <lineage>
        <taxon>Bacteria</taxon>
        <taxon>Bacillati</taxon>
        <taxon>Bacillota</taxon>
        <taxon>Bacilli</taxon>
        <taxon>Bacillales</taxon>
        <taxon>Bacillaceae</taxon>
        <taxon>Virgibacillus</taxon>
    </lineage>
</organism>
<evidence type="ECO:0000256" key="1">
    <source>
        <dbReference type="SAM" id="Phobius"/>
    </source>
</evidence>
<proteinExistence type="predicted"/>
<evidence type="ECO:0008006" key="4">
    <source>
        <dbReference type="Google" id="ProtNLM"/>
    </source>
</evidence>
<sequence>MDWLGIGVLVIGVALLGLVFVLIKPLNKLAGVFNGLQKTVDQLPEQVDDVMTQAKDTLETGNSTLHQVNDQVKQLSPIFYIVGDAGRATQHVSSTMVDRVMSVKEGTSEGNDFIQRNHLEGWYGLATLGYFIYQKRKGLSNNRININ</sequence>
<dbReference type="EMBL" id="CP017962">
    <property type="protein sequence ID" value="APC46874.1"/>
    <property type="molecule type" value="Genomic_DNA"/>
</dbReference>
<name>A0AAC9IZP7_VIRHA</name>